<reference evidence="1 2" key="1">
    <citation type="submission" date="2014-12" db="EMBL/GenBank/DDBJ databases">
        <title>Genome sequencing of Alteromonas marina AD001.</title>
        <authorList>
            <person name="Adrian T.G.S."/>
            <person name="Chan K.G."/>
        </authorList>
    </citation>
    <scope>NUCLEOTIDE SEQUENCE [LARGE SCALE GENOMIC DNA]</scope>
    <source>
        <strain evidence="1 2">AD001</strain>
    </source>
</reference>
<dbReference type="Proteomes" id="UP000031197">
    <property type="component" value="Unassembled WGS sequence"/>
</dbReference>
<dbReference type="SUPFAM" id="SSF109604">
    <property type="entry name" value="HD-domain/PDEase-like"/>
    <property type="match status" value="1"/>
</dbReference>
<proteinExistence type="predicted"/>
<dbReference type="EMBL" id="JWLW01000066">
    <property type="protein sequence ID" value="KHT44562.1"/>
    <property type="molecule type" value="Genomic_DNA"/>
</dbReference>
<dbReference type="OrthoDB" id="6335332at2"/>
<keyword evidence="2" id="KW-1185">Reference proteome</keyword>
<dbReference type="GO" id="GO:0016301">
    <property type="term" value="F:kinase activity"/>
    <property type="evidence" value="ECO:0007669"/>
    <property type="project" value="UniProtKB-KW"/>
</dbReference>
<sequence length="536" mass="59616">MTGIISTLKRLIHVGEADLSVEQRINHWLKNAKRILTLVNANPALSAATLHIDNDLPKGTQQLLLLALFGKLCRFNDHYLQHVLASILATLWLSDSNTPRDTIPDVLRFLRKHNLAVWLDTIKLQKAFRGEKHSQYIADSRLNLAQRLCLLAGVFANGKKKADYKIVFSRVAVRLPAHHRHHLSHLIPLFNGLLPGAKVYAEGVPGALVDIQQNHGFVFMLSKDDEDGKWLPLSSISAPVSLSLPFEHFVALYTDTAHARVNQGGSPFLPSTFAIQHPPKALITIIDELQKRDVVIDELCEKIQKVPTFNHFLIHTASQDNRLQLPVKSIKQAVLTYGIERVGDMLIQFALLERLTQNQFPLMGMCKQITLLACSFASHFAQVADSKFTPQSAALTMTFICTPLFTLPGFKVSQSLPVDLTKTVSINNAFKVKTDTTWLAIASELAGSWHQSSTWRAVIHQCGKLSSDVPKSIQKEQAILVLSFALTKACLFDQNIYSLLQDTKVKTLLNILGIKHEDISAALESNGHLLFCPLAV</sequence>
<accession>A0A0B3Y069</accession>
<gene>
    <name evidence="1" type="ORF">RJ41_17000</name>
</gene>
<keyword evidence="1" id="KW-0808">Transferase</keyword>
<evidence type="ECO:0000313" key="1">
    <source>
        <dbReference type="EMBL" id="KHT44562.1"/>
    </source>
</evidence>
<dbReference type="AlphaFoldDB" id="A0A0B3Y069"/>
<dbReference type="Gene3D" id="1.10.3210.10">
    <property type="entry name" value="Hypothetical protein af1432"/>
    <property type="match status" value="1"/>
</dbReference>
<dbReference type="RefSeq" id="WP_039223285.1">
    <property type="nucleotide sequence ID" value="NZ_JWLW01000066.1"/>
</dbReference>
<evidence type="ECO:0000313" key="2">
    <source>
        <dbReference type="Proteomes" id="UP000031197"/>
    </source>
</evidence>
<comment type="caution">
    <text evidence="1">The sequence shown here is derived from an EMBL/GenBank/DDBJ whole genome shotgun (WGS) entry which is preliminary data.</text>
</comment>
<keyword evidence="1" id="KW-0418">Kinase</keyword>
<protein>
    <submittedName>
        <fullName evidence="1">Histidine kinase</fullName>
    </submittedName>
</protein>
<organism evidence="1 2">
    <name type="scientific">Alteromonas marina</name>
    <dbReference type="NCBI Taxonomy" id="203795"/>
    <lineage>
        <taxon>Bacteria</taxon>
        <taxon>Pseudomonadati</taxon>
        <taxon>Pseudomonadota</taxon>
        <taxon>Gammaproteobacteria</taxon>
        <taxon>Alteromonadales</taxon>
        <taxon>Alteromonadaceae</taxon>
        <taxon>Alteromonas/Salinimonas group</taxon>
        <taxon>Alteromonas</taxon>
    </lineage>
</organism>
<name>A0A0B3Y069_9ALTE</name>